<keyword evidence="6" id="KW-0732">Signal</keyword>
<organism evidence="8 9">
    <name type="scientific">Chaetomidium leptoderma</name>
    <dbReference type="NCBI Taxonomy" id="669021"/>
    <lineage>
        <taxon>Eukaryota</taxon>
        <taxon>Fungi</taxon>
        <taxon>Dikarya</taxon>
        <taxon>Ascomycota</taxon>
        <taxon>Pezizomycotina</taxon>
        <taxon>Sordariomycetes</taxon>
        <taxon>Sordariomycetidae</taxon>
        <taxon>Sordariales</taxon>
        <taxon>Chaetomiaceae</taxon>
        <taxon>Chaetomidium</taxon>
    </lineage>
</organism>
<feature type="compositionally biased region" description="Low complexity" evidence="5">
    <location>
        <begin position="821"/>
        <end position="832"/>
    </location>
</feature>
<keyword evidence="4" id="KW-0653">Protein transport</keyword>
<evidence type="ECO:0000256" key="5">
    <source>
        <dbReference type="SAM" id="MobiDB-lite"/>
    </source>
</evidence>
<dbReference type="GO" id="GO:0015031">
    <property type="term" value="P:protein transport"/>
    <property type="evidence" value="ECO:0007669"/>
    <property type="project" value="UniProtKB-KW"/>
</dbReference>
<evidence type="ECO:0000256" key="3">
    <source>
        <dbReference type="ARBA" id="ARBA00022824"/>
    </source>
</evidence>
<feature type="domain" description="Sec39" evidence="7">
    <location>
        <begin position="11"/>
        <end position="783"/>
    </location>
</feature>
<feature type="compositionally biased region" description="Basic and acidic residues" evidence="5">
    <location>
        <begin position="916"/>
        <end position="926"/>
    </location>
</feature>
<dbReference type="PANTHER" id="PTHR40787">
    <property type="entry name" value="SECRETED PROTEIN"/>
    <property type="match status" value="1"/>
</dbReference>
<comment type="subcellular location">
    <subcellularLocation>
        <location evidence="1">Endoplasmic reticulum</location>
    </subcellularLocation>
</comment>
<dbReference type="EMBL" id="MU856848">
    <property type="protein sequence ID" value="KAK4157596.1"/>
    <property type="molecule type" value="Genomic_DNA"/>
</dbReference>
<name>A0AAN7A278_9PEZI</name>
<dbReference type="Proteomes" id="UP001302745">
    <property type="component" value="Unassembled WGS sequence"/>
</dbReference>
<dbReference type="GO" id="GO:0006890">
    <property type="term" value="P:retrograde vesicle-mediated transport, Golgi to endoplasmic reticulum"/>
    <property type="evidence" value="ECO:0007669"/>
    <property type="project" value="InterPro"/>
</dbReference>
<reference evidence="8" key="1">
    <citation type="journal article" date="2023" name="Mol. Phylogenet. Evol.">
        <title>Genome-scale phylogeny and comparative genomics of the fungal order Sordariales.</title>
        <authorList>
            <person name="Hensen N."/>
            <person name="Bonometti L."/>
            <person name="Westerberg I."/>
            <person name="Brannstrom I.O."/>
            <person name="Guillou S."/>
            <person name="Cros-Aarteil S."/>
            <person name="Calhoun S."/>
            <person name="Haridas S."/>
            <person name="Kuo A."/>
            <person name="Mondo S."/>
            <person name="Pangilinan J."/>
            <person name="Riley R."/>
            <person name="LaButti K."/>
            <person name="Andreopoulos B."/>
            <person name="Lipzen A."/>
            <person name="Chen C."/>
            <person name="Yan M."/>
            <person name="Daum C."/>
            <person name="Ng V."/>
            <person name="Clum A."/>
            <person name="Steindorff A."/>
            <person name="Ohm R.A."/>
            <person name="Martin F."/>
            <person name="Silar P."/>
            <person name="Natvig D.O."/>
            <person name="Lalanne C."/>
            <person name="Gautier V."/>
            <person name="Ament-Velasquez S.L."/>
            <person name="Kruys A."/>
            <person name="Hutchinson M.I."/>
            <person name="Powell A.J."/>
            <person name="Barry K."/>
            <person name="Miller A.N."/>
            <person name="Grigoriev I.V."/>
            <person name="Debuchy R."/>
            <person name="Gladieux P."/>
            <person name="Hiltunen Thoren M."/>
            <person name="Johannesson H."/>
        </authorList>
    </citation>
    <scope>NUCLEOTIDE SEQUENCE</scope>
    <source>
        <strain evidence="8">CBS 538.74</strain>
    </source>
</reference>
<reference evidence="8" key="2">
    <citation type="submission" date="2023-05" db="EMBL/GenBank/DDBJ databases">
        <authorList>
            <consortium name="Lawrence Berkeley National Laboratory"/>
            <person name="Steindorff A."/>
            <person name="Hensen N."/>
            <person name="Bonometti L."/>
            <person name="Westerberg I."/>
            <person name="Brannstrom I.O."/>
            <person name="Guillou S."/>
            <person name="Cros-Aarteil S."/>
            <person name="Calhoun S."/>
            <person name="Haridas S."/>
            <person name="Kuo A."/>
            <person name="Mondo S."/>
            <person name="Pangilinan J."/>
            <person name="Riley R."/>
            <person name="Labutti K."/>
            <person name="Andreopoulos B."/>
            <person name="Lipzen A."/>
            <person name="Chen C."/>
            <person name="Yanf M."/>
            <person name="Daum C."/>
            <person name="Ng V."/>
            <person name="Clum A."/>
            <person name="Ohm R."/>
            <person name="Martin F."/>
            <person name="Silar P."/>
            <person name="Natvig D."/>
            <person name="Lalanne C."/>
            <person name="Gautier V."/>
            <person name="Ament-Velasquez S.L."/>
            <person name="Kruys A."/>
            <person name="Hutchinson M.I."/>
            <person name="Powell A.J."/>
            <person name="Barry K."/>
            <person name="Miller A.N."/>
            <person name="Grigoriev I.V."/>
            <person name="Debuchy R."/>
            <person name="Gladieux P."/>
            <person name="Thoren M.H."/>
            <person name="Johannesson H."/>
        </authorList>
    </citation>
    <scope>NUCLEOTIDE SEQUENCE</scope>
    <source>
        <strain evidence="8">CBS 538.74</strain>
    </source>
</reference>
<evidence type="ECO:0000259" key="7">
    <source>
        <dbReference type="Pfam" id="PF08314"/>
    </source>
</evidence>
<feature type="signal peptide" evidence="6">
    <location>
        <begin position="1"/>
        <end position="21"/>
    </location>
</feature>
<evidence type="ECO:0000256" key="2">
    <source>
        <dbReference type="ARBA" id="ARBA00022448"/>
    </source>
</evidence>
<feature type="compositionally biased region" description="Gly residues" evidence="5">
    <location>
        <begin position="878"/>
        <end position="888"/>
    </location>
</feature>
<evidence type="ECO:0000256" key="1">
    <source>
        <dbReference type="ARBA" id="ARBA00004240"/>
    </source>
</evidence>
<feature type="region of interest" description="Disordered" evidence="5">
    <location>
        <begin position="773"/>
        <end position="835"/>
    </location>
</feature>
<keyword evidence="3" id="KW-0256">Endoplasmic reticulum</keyword>
<dbReference type="AlphaFoldDB" id="A0AAN7A278"/>
<feature type="region of interest" description="Disordered" evidence="5">
    <location>
        <begin position="878"/>
        <end position="926"/>
    </location>
</feature>
<dbReference type="GO" id="GO:0005783">
    <property type="term" value="C:endoplasmic reticulum"/>
    <property type="evidence" value="ECO:0007669"/>
    <property type="project" value="UniProtKB-SubCell"/>
</dbReference>
<keyword evidence="9" id="KW-1185">Reference proteome</keyword>
<proteinExistence type="predicted"/>
<evidence type="ECO:0000256" key="6">
    <source>
        <dbReference type="SAM" id="SignalP"/>
    </source>
</evidence>
<comment type="caution">
    <text evidence="8">The sequence shown here is derived from an EMBL/GenBank/DDBJ whole genome shotgun (WGS) entry which is preliminary data.</text>
</comment>
<feature type="compositionally biased region" description="Low complexity" evidence="5">
    <location>
        <begin position="899"/>
        <end position="910"/>
    </location>
</feature>
<protein>
    <submittedName>
        <fullName evidence="8">Protein transport protein sec39</fullName>
    </submittedName>
</protein>
<keyword evidence="2" id="KW-0813">Transport</keyword>
<gene>
    <name evidence="8" type="ORF">C8A00DRAFT_29440</name>
</gene>
<accession>A0AAN7A278</accession>
<sequence>MALLLSPAKLVLLAVHLAVNGDIDSLGPLAARHATVLRKDLLLRILLTYLPETLPSSRYTGFIDQLESGTFPDTITNQDVDCSSVEGLAEEDAAKKVKKLRLLPLTPPDASEVPAEAAEDTLLLFLLRRSYKVDEEAGLLDELPALLLPFLDHSPCIRALLVSTILPLLRRNCEYYPEEPILYTLQGFQQLPDRVAVNLLLSQTGVQASANLDLVGRDLRGLIGPWLSGEGRWKPESSEGAEDVCPGWDELLRWLTAQASKNWRVAVGAIQQWHGPRDADLGGWGSVELSSQQRDHLEQSYARAALASAYLIQEASLEALDGAYSIIAKSASFGGLEPVPPLSSALAILPPLAEQISDDIMSARNAAHMRNHLLSPSNPLTSPTDASAAFLQALVLSAHILTKAGCPCTIRRAGELALLRDEREQKAEAVKLVHSLTNNGPKTDDGFWLTARNEIMWLRDWGTVNNWSSEGLPCGIFSQVKEDFLEVEILKSLLSNTRYTLARSIYEDAPEQPLDRTLLQDTIHATAMTAYDNASNPNRTRGGLKKCDDIIKAFPKTVPRSDPRAKRIEALLQATHSLSDYRLVLKQGEPFTPVVLRVHTDPISIVGKILEQNPKSYTQLHDLVALGTRMVEAGLTVHNNNKTPLTPEEETIHRLTAERRITAMCINAALTEDDFETAYSYVVNRLTTPSNKNDNDNYSWKAALQAGRYRRTAQTLTHHHHHGGGSANADVRHLEQRIDCLATALRVAPGAAAPLQEIVNAFRRAEEELEVAAREDEAKEDEWDARGDAIRSHSSSGMGGVMPGGFVNHPLNKKHKQQPPTTKRASVTAAAATDEEATPMSLFDLSRASVMSAQRNLSALSGLQRSAAGFGRVVGGASGGGGGGGEPGGRSSLDMAPLSAAGSTTSAAGSADGGGEDARRVRKRDQLREAAMGTLVSGVGWLVGAPAAGAPAQSGKE</sequence>
<evidence type="ECO:0000313" key="9">
    <source>
        <dbReference type="Proteomes" id="UP001302745"/>
    </source>
</evidence>
<feature type="chain" id="PRO_5042947800" evidence="6">
    <location>
        <begin position="22"/>
        <end position="957"/>
    </location>
</feature>
<dbReference type="PANTHER" id="PTHR40787:SF3">
    <property type="entry name" value="PROTEIN TRANSPORT PROTEIN SEC39"/>
    <property type="match status" value="1"/>
</dbReference>
<evidence type="ECO:0000256" key="4">
    <source>
        <dbReference type="ARBA" id="ARBA00022927"/>
    </source>
</evidence>
<dbReference type="Pfam" id="PF08314">
    <property type="entry name" value="Sec39"/>
    <property type="match status" value="1"/>
</dbReference>
<evidence type="ECO:0000313" key="8">
    <source>
        <dbReference type="EMBL" id="KAK4157596.1"/>
    </source>
</evidence>
<dbReference type="InterPro" id="IPR013244">
    <property type="entry name" value="Sec39_domain"/>
</dbReference>